<sequence>MNKFIHSNIKINPIYGLSLLRKHINKGITDLSIENITNRYKEIELENKKYVNSKQTKNNLHSIIKLSDKIINTNKSQLNLLNKNQFNLNFSNINEKTDSNENLTKQNLDNSNLNFMKEQEYIWLISPFNSKLASFTNHIYTFTNKPYKQINKNLYNLYTICKSAFLNMSSIISKPIVSINPNLLKITLFYYWKPLKNKYYNSNLYSKFLILHYNKLEKLVNLLSKLFKKSVELELIRIYSPQNESNILANLIGILSNFIKFRYIHMKLFKVSKIKKLKKGINSRFIKNKLPSFLSGIYLKLAGRVLTQKIQRRVKSKVIQKGSLARTKARLINTNRFINKNKRGTFSITIKTGHIIND</sequence>
<geneLocation type="mitochondrion" evidence="7"/>
<dbReference type="Pfam" id="PF05316">
    <property type="entry name" value="VAR1"/>
    <property type="match status" value="1"/>
</dbReference>
<keyword evidence="4 7" id="KW-0496">Mitochondrion</keyword>
<proteinExistence type="inferred from homology"/>
<dbReference type="GO" id="GO:1990904">
    <property type="term" value="C:ribonucleoprotein complex"/>
    <property type="evidence" value="ECO:0007669"/>
    <property type="project" value="UniProtKB-KW"/>
</dbReference>
<comment type="similarity">
    <text evidence="2">Belongs to the universal ribosomal protein uS3 family.</text>
</comment>
<dbReference type="EMBL" id="MH138076">
    <property type="protein sequence ID" value="AWB36210.1"/>
    <property type="molecule type" value="Genomic_DNA"/>
</dbReference>
<gene>
    <name evidence="7" type="primary">orf358</name>
</gene>
<organism evidence="7">
    <name type="scientific">Russula virescens</name>
    <dbReference type="NCBI Taxonomy" id="71688"/>
    <lineage>
        <taxon>Eukaryota</taxon>
        <taxon>Fungi</taxon>
        <taxon>Dikarya</taxon>
        <taxon>Basidiomycota</taxon>
        <taxon>Agaricomycotina</taxon>
        <taxon>Agaricomycetes</taxon>
        <taxon>Russulales</taxon>
        <taxon>Russulaceae</taxon>
        <taxon>Russula</taxon>
    </lineage>
</organism>
<comment type="subcellular location">
    <subcellularLocation>
        <location evidence="1">Mitochondrion</location>
    </subcellularLocation>
</comment>
<keyword evidence="5" id="KW-0687">Ribonucleoprotein</keyword>
<dbReference type="AlphaFoldDB" id="A0A2S0U457"/>
<dbReference type="InterPro" id="IPR007980">
    <property type="entry name" value="Ribosomal_uS3m_fun"/>
</dbReference>
<dbReference type="RefSeq" id="YP_009487308.1">
    <property type="nucleotide sequence ID" value="NC_037777.1"/>
</dbReference>
<reference evidence="7" key="1">
    <citation type="journal article" date="2018" name="Int. J. Biol. Macromol.">
        <title>Characterization and comparative mitogenomic analysis of six newly sequenced mitochondrial genomes from ectomycorrhizal fungi (Russula) and phylogenetic analysis of the Agaricomycetes.</title>
        <authorList>
            <person name="Li Q."/>
            <person name="Wang Q."/>
            <person name="Chen C."/>
            <person name="Jin X."/>
            <person name="Chen Z."/>
            <person name="Xiong C."/>
            <person name="Li P."/>
            <person name="Zhao J."/>
            <person name="Huang W."/>
        </authorList>
    </citation>
    <scope>NUCLEOTIDE SEQUENCE</scope>
</reference>
<dbReference type="GO" id="GO:0005739">
    <property type="term" value="C:mitochondrion"/>
    <property type="evidence" value="ECO:0007669"/>
    <property type="project" value="UniProtKB-SubCell"/>
</dbReference>
<keyword evidence="3" id="KW-0689">Ribosomal protein</keyword>
<evidence type="ECO:0000256" key="1">
    <source>
        <dbReference type="ARBA" id="ARBA00004173"/>
    </source>
</evidence>
<name>A0A2S0U457_9AGAM</name>
<dbReference type="GO" id="GO:0006412">
    <property type="term" value="P:translation"/>
    <property type="evidence" value="ECO:0007669"/>
    <property type="project" value="InterPro"/>
</dbReference>
<dbReference type="GO" id="GO:0005840">
    <property type="term" value="C:ribosome"/>
    <property type="evidence" value="ECO:0007669"/>
    <property type="project" value="UniProtKB-KW"/>
</dbReference>
<dbReference type="GO" id="GO:0003735">
    <property type="term" value="F:structural constituent of ribosome"/>
    <property type="evidence" value="ECO:0007669"/>
    <property type="project" value="InterPro"/>
</dbReference>
<evidence type="ECO:0000256" key="5">
    <source>
        <dbReference type="ARBA" id="ARBA00023274"/>
    </source>
</evidence>
<evidence type="ECO:0000256" key="2">
    <source>
        <dbReference type="ARBA" id="ARBA00010761"/>
    </source>
</evidence>
<dbReference type="GeneID" id="36940901"/>
<evidence type="ECO:0000256" key="6">
    <source>
        <dbReference type="ARBA" id="ARBA00035157"/>
    </source>
</evidence>
<evidence type="ECO:0000256" key="4">
    <source>
        <dbReference type="ARBA" id="ARBA00023128"/>
    </source>
</evidence>
<accession>A0A2S0U457</accession>
<evidence type="ECO:0000313" key="7">
    <source>
        <dbReference type="EMBL" id="AWB36210.1"/>
    </source>
</evidence>
<evidence type="ECO:0000256" key="3">
    <source>
        <dbReference type="ARBA" id="ARBA00022980"/>
    </source>
</evidence>
<protein>
    <recommendedName>
        <fullName evidence="6">Small ribosomal subunit protein uS3m</fullName>
    </recommendedName>
</protein>